<dbReference type="AlphaFoldDB" id="A0A6C0KZF7"/>
<proteinExistence type="predicted"/>
<reference evidence="6" key="1">
    <citation type="journal article" date="2020" name="Nature">
        <title>Giant virus diversity and host interactions through global metagenomics.</title>
        <authorList>
            <person name="Schulz F."/>
            <person name="Roux S."/>
            <person name="Paez-Espino D."/>
            <person name="Jungbluth S."/>
            <person name="Walsh D.A."/>
            <person name="Denef V.J."/>
            <person name="McMahon K.D."/>
            <person name="Konstantinidis K.T."/>
            <person name="Eloe-Fadrosh E.A."/>
            <person name="Kyrpides N.C."/>
            <person name="Woyke T."/>
        </authorList>
    </citation>
    <scope>NUCLEOTIDE SEQUENCE</scope>
    <source>
        <strain evidence="6">GVMAG-S-ERX555907-63</strain>
    </source>
</reference>
<dbReference type="InterPro" id="IPR050239">
    <property type="entry name" value="Sigma-70_RNA_pol_init_factors"/>
</dbReference>
<dbReference type="GO" id="GO:0016987">
    <property type="term" value="F:sigma factor activity"/>
    <property type="evidence" value="ECO:0007669"/>
    <property type="project" value="UniProtKB-KW"/>
</dbReference>
<evidence type="ECO:0000256" key="3">
    <source>
        <dbReference type="ARBA" id="ARBA00023125"/>
    </source>
</evidence>
<dbReference type="InterPro" id="IPR007627">
    <property type="entry name" value="RNA_pol_sigma70_r2"/>
</dbReference>
<evidence type="ECO:0000259" key="5">
    <source>
        <dbReference type="Pfam" id="PF04542"/>
    </source>
</evidence>
<dbReference type="PRINTS" id="PR00046">
    <property type="entry name" value="SIGMA70FCT"/>
</dbReference>
<dbReference type="PANTHER" id="PTHR30603">
    <property type="entry name" value="RNA POLYMERASE SIGMA FACTOR RPO"/>
    <property type="match status" value="1"/>
</dbReference>
<dbReference type="SUPFAM" id="SSF88946">
    <property type="entry name" value="Sigma2 domain of RNA polymerase sigma factors"/>
    <property type="match status" value="1"/>
</dbReference>
<sequence>MLSILKFNTLICVYSLSLSKKQKALMVKQNTPLVQYFANRNNKQHYKNYNCPKIERDELVQEGMYGLLRAIDKYDPNFGTKFSTYASYWIQAYMIKYKNEKNHIHIPYLKRKTINRNTYLSENLYYIEDKIEQSENKELINSFNDLFVGLELSDYDKLLLNKRFVNNLSYKNIGKELGYSRYKVEKDFKNLYSKIRYLVKD</sequence>
<dbReference type="InterPro" id="IPR013325">
    <property type="entry name" value="RNA_pol_sigma_r2"/>
</dbReference>
<keyword evidence="1" id="KW-0805">Transcription regulation</keyword>
<evidence type="ECO:0000256" key="2">
    <source>
        <dbReference type="ARBA" id="ARBA00023082"/>
    </source>
</evidence>
<evidence type="ECO:0000313" key="6">
    <source>
        <dbReference type="EMBL" id="QHU22959.1"/>
    </source>
</evidence>
<evidence type="ECO:0000256" key="1">
    <source>
        <dbReference type="ARBA" id="ARBA00023015"/>
    </source>
</evidence>
<dbReference type="InterPro" id="IPR000943">
    <property type="entry name" value="RNA_pol_sigma70"/>
</dbReference>
<keyword evidence="2" id="KW-0731">Sigma factor</keyword>
<dbReference type="PANTHER" id="PTHR30603:SF47">
    <property type="entry name" value="RNA POLYMERASE SIGMA FACTOR SIGD, CHLOROPLASTIC"/>
    <property type="match status" value="1"/>
</dbReference>
<keyword evidence="3" id="KW-0238">DNA-binding</keyword>
<dbReference type="Pfam" id="PF04542">
    <property type="entry name" value="Sigma70_r2"/>
    <property type="match status" value="1"/>
</dbReference>
<keyword evidence="4" id="KW-0804">Transcription</keyword>
<protein>
    <recommendedName>
        <fullName evidence="5">RNA polymerase sigma-70 region 2 domain-containing protein</fullName>
    </recommendedName>
</protein>
<dbReference type="GO" id="GO:0006352">
    <property type="term" value="P:DNA-templated transcription initiation"/>
    <property type="evidence" value="ECO:0007669"/>
    <property type="project" value="InterPro"/>
</dbReference>
<name>A0A6C0KZF7_9ZZZZ</name>
<feature type="domain" description="RNA polymerase sigma-70 region 2" evidence="5">
    <location>
        <begin position="27"/>
        <end position="98"/>
    </location>
</feature>
<dbReference type="GO" id="GO:0003677">
    <property type="term" value="F:DNA binding"/>
    <property type="evidence" value="ECO:0007669"/>
    <property type="project" value="UniProtKB-KW"/>
</dbReference>
<organism evidence="6">
    <name type="scientific">viral metagenome</name>
    <dbReference type="NCBI Taxonomy" id="1070528"/>
    <lineage>
        <taxon>unclassified sequences</taxon>
        <taxon>metagenomes</taxon>
        <taxon>organismal metagenomes</taxon>
    </lineage>
</organism>
<accession>A0A6C0KZF7</accession>
<dbReference type="NCBIfam" id="TIGR02937">
    <property type="entry name" value="sigma70-ECF"/>
    <property type="match status" value="1"/>
</dbReference>
<dbReference type="InterPro" id="IPR014284">
    <property type="entry name" value="RNA_pol_sigma-70_dom"/>
</dbReference>
<dbReference type="Gene3D" id="1.10.1740.10">
    <property type="match status" value="1"/>
</dbReference>
<evidence type="ECO:0000256" key="4">
    <source>
        <dbReference type="ARBA" id="ARBA00023163"/>
    </source>
</evidence>
<dbReference type="EMBL" id="MN741020">
    <property type="protein sequence ID" value="QHU22959.1"/>
    <property type="molecule type" value="Genomic_DNA"/>
</dbReference>